<evidence type="ECO:0000313" key="1">
    <source>
        <dbReference type="EMBL" id="CAF2043155.1"/>
    </source>
</evidence>
<proteinExistence type="predicted"/>
<dbReference type="Proteomes" id="UP001295469">
    <property type="component" value="Chromosome A09"/>
</dbReference>
<protein>
    <submittedName>
        <fullName evidence="1">(rape) hypothetical protein</fullName>
    </submittedName>
</protein>
<dbReference type="EMBL" id="HG994363">
    <property type="protein sequence ID" value="CAF2043155.1"/>
    <property type="molecule type" value="Genomic_DNA"/>
</dbReference>
<dbReference type="AlphaFoldDB" id="A0A816P177"/>
<sequence length="158" mass="18124">MGVGNGETCYFWSSNWSPFGSITKYLRGHSTRNTGIPITATLAELWEQGAWKLPPARSEAHVIIQSYLSTIELTNEADTYHWLEKFKTPHHSRLLALLGWQAAIYCLWAERNSRLHRSRFRIPADVNKEIHTIIKLRIAAIRIGNPQLASDLFQAWHS</sequence>
<organism evidence="1">
    <name type="scientific">Brassica napus</name>
    <name type="common">Rape</name>
    <dbReference type="NCBI Taxonomy" id="3708"/>
    <lineage>
        <taxon>Eukaryota</taxon>
        <taxon>Viridiplantae</taxon>
        <taxon>Streptophyta</taxon>
        <taxon>Embryophyta</taxon>
        <taxon>Tracheophyta</taxon>
        <taxon>Spermatophyta</taxon>
        <taxon>Magnoliopsida</taxon>
        <taxon>eudicotyledons</taxon>
        <taxon>Gunneridae</taxon>
        <taxon>Pentapetalae</taxon>
        <taxon>rosids</taxon>
        <taxon>malvids</taxon>
        <taxon>Brassicales</taxon>
        <taxon>Brassicaceae</taxon>
        <taxon>Brassiceae</taxon>
        <taxon>Brassica</taxon>
    </lineage>
</organism>
<name>A0A816P177_BRANA</name>
<accession>A0A816P177</accession>
<reference evidence="1" key="1">
    <citation type="submission" date="2021-01" db="EMBL/GenBank/DDBJ databases">
        <authorList>
            <consortium name="Genoscope - CEA"/>
            <person name="William W."/>
        </authorList>
    </citation>
    <scope>NUCLEOTIDE SEQUENCE</scope>
</reference>
<gene>
    <name evidence="1" type="ORF">DARMORV10_A09P29040.1</name>
</gene>